<feature type="transmembrane region" description="Helical" evidence="1">
    <location>
        <begin position="185"/>
        <end position="203"/>
    </location>
</feature>
<dbReference type="AlphaFoldDB" id="A0A7W7ZMY7"/>
<keyword evidence="1" id="KW-0472">Membrane</keyword>
<accession>A0A7W7ZMY7</accession>
<dbReference type="EMBL" id="JACHIO010000004">
    <property type="protein sequence ID" value="MBB5062873.1"/>
    <property type="molecule type" value="Genomic_DNA"/>
</dbReference>
<keyword evidence="1" id="KW-1133">Transmembrane helix</keyword>
<evidence type="ECO:0000313" key="3">
    <source>
        <dbReference type="Proteomes" id="UP000584867"/>
    </source>
</evidence>
<comment type="caution">
    <text evidence="2">The sequence shown here is derived from an EMBL/GenBank/DDBJ whole genome shotgun (WGS) entry which is preliminary data.</text>
</comment>
<dbReference type="RefSeq" id="WP_184253626.1">
    <property type="nucleotide sequence ID" value="NZ_JACHIO010000004.1"/>
</dbReference>
<proteinExistence type="predicted"/>
<feature type="transmembrane region" description="Helical" evidence="1">
    <location>
        <begin position="109"/>
        <end position="128"/>
    </location>
</feature>
<organism evidence="2 3">
    <name type="scientific">Granulicella mallensis</name>
    <dbReference type="NCBI Taxonomy" id="940614"/>
    <lineage>
        <taxon>Bacteria</taxon>
        <taxon>Pseudomonadati</taxon>
        <taxon>Acidobacteriota</taxon>
        <taxon>Terriglobia</taxon>
        <taxon>Terriglobales</taxon>
        <taxon>Acidobacteriaceae</taxon>
        <taxon>Granulicella</taxon>
    </lineage>
</organism>
<feature type="transmembrane region" description="Helical" evidence="1">
    <location>
        <begin position="83"/>
        <end position="102"/>
    </location>
</feature>
<gene>
    <name evidence="2" type="ORF">HDF15_001210</name>
</gene>
<feature type="transmembrane region" description="Helical" evidence="1">
    <location>
        <begin position="45"/>
        <end position="63"/>
    </location>
</feature>
<protein>
    <submittedName>
        <fullName evidence="2">Uncharacterized protein</fullName>
    </submittedName>
</protein>
<evidence type="ECO:0000256" key="1">
    <source>
        <dbReference type="SAM" id="Phobius"/>
    </source>
</evidence>
<reference evidence="2 3" key="1">
    <citation type="submission" date="2020-08" db="EMBL/GenBank/DDBJ databases">
        <title>Genomic Encyclopedia of Type Strains, Phase IV (KMG-V): Genome sequencing to study the core and pangenomes of soil and plant-associated prokaryotes.</title>
        <authorList>
            <person name="Whitman W."/>
        </authorList>
    </citation>
    <scope>NUCLEOTIDE SEQUENCE [LARGE SCALE GENOMIC DNA]</scope>
    <source>
        <strain evidence="2 3">X5P3</strain>
    </source>
</reference>
<evidence type="ECO:0000313" key="2">
    <source>
        <dbReference type="EMBL" id="MBB5062873.1"/>
    </source>
</evidence>
<keyword evidence="1" id="KW-0812">Transmembrane</keyword>
<sequence length="460" mass="50566">MTVQSTDEHSVPIGWPLMISVGSTGLVVAFVCVPPSSPLHSWEQLIGRATTYLLIAVLVHTLATWSSFRFLSEGNIGRTRHHMWRVIGGVWIAAVWLPLLALLTYENSVWVALFLPILATFGVLVFLWHQPHHEEDDDAFVSYLGTNELFYAEDESPFWHWLLPALLISSVFELGLGILIGGHPWMAGVLFAAGAAYIVKRRLSGFLSKKRLLHLSAGNSMTVWLLLALALAPFLAGVGAQMAGLLGMRSVHASSAPSIVATHKASSGYTGIILLRPPKPHEVFTPTRIGGTPEFGKPRSIPFDGAYWYFKEPDTRPSPSAHITHGDPLKARIVSTDVSSLIMEAHQPLGTPIAMNCCRSLRLNLINGDARPGSITLEVVLRNAETKKTDIVSLGDKVLISSLVSPMPLNRAPVPETLTFQIPRNYRNRSFDEITVRIKPERNRSLAGPHISIENFVLEP</sequence>
<dbReference type="Proteomes" id="UP000584867">
    <property type="component" value="Unassembled WGS sequence"/>
</dbReference>
<feature type="transmembrane region" description="Helical" evidence="1">
    <location>
        <begin position="13"/>
        <end position="33"/>
    </location>
</feature>
<name>A0A7W7ZMY7_9BACT</name>
<feature type="transmembrane region" description="Helical" evidence="1">
    <location>
        <begin position="223"/>
        <end position="246"/>
    </location>
</feature>